<evidence type="ECO:0000313" key="3">
    <source>
        <dbReference type="Proteomes" id="UP000280819"/>
    </source>
</evidence>
<sequence>MTRRSRFPVTLVVGVLLLAAVLAGGGVVAWQVWGTAALGREHAAREVAALRERWAAGQTVPVQGEAAWIMRIPALEDRVEWPVRAGVADEQLTDGLGWYPGSARPGEIGNFAVAGRWLTSGEPLRGWFELPPGTTVQVETATEIVTYELISAPGGLTVGRDEQWVLDPVPGRDEVPSQALLTVTTHEDLLPGPDVSVAFGRLTDKELK</sequence>
<evidence type="ECO:0000313" key="2">
    <source>
        <dbReference type="EMBL" id="RRD04011.1"/>
    </source>
</evidence>
<dbReference type="EMBL" id="RQZG01000014">
    <property type="protein sequence ID" value="RRD04011.1"/>
    <property type="molecule type" value="Genomic_DNA"/>
</dbReference>
<dbReference type="InterPro" id="IPR042003">
    <property type="entry name" value="Sortase_E"/>
</dbReference>
<dbReference type="AlphaFoldDB" id="A0A3P1T3G6"/>
<dbReference type="Proteomes" id="UP000280819">
    <property type="component" value="Unassembled WGS sequence"/>
</dbReference>
<dbReference type="Pfam" id="PF04203">
    <property type="entry name" value="Sortase"/>
    <property type="match status" value="1"/>
</dbReference>
<reference evidence="2 3" key="1">
    <citation type="submission" date="2018-11" db="EMBL/GenBank/DDBJ databases">
        <title>Genomes From Bacteria Associated with the Canine Oral Cavity: a Test Case for Automated Genome-Based Taxonomic Assignment.</title>
        <authorList>
            <person name="Coil D.A."/>
            <person name="Jospin G."/>
            <person name="Darling A.E."/>
            <person name="Wallis C."/>
            <person name="Davis I.J."/>
            <person name="Harris S."/>
            <person name="Eisen J.A."/>
            <person name="Holcombe L.J."/>
            <person name="O'Flynn C."/>
        </authorList>
    </citation>
    <scope>NUCLEOTIDE SEQUENCE [LARGE SCALE GENOMIC DNA]</scope>
    <source>
        <strain evidence="2 3">OH887_COT-365</strain>
    </source>
</reference>
<dbReference type="OrthoDB" id="5242879at2"/>
<dbReference type="RefSeq" id="WP_124845311.1">
    <property type="nucleotide sequence ID" value="NZ_JAUNKP010000004.1"/>
</dbReference>
<evidence type="ECO:0000256" key="1">
    <source>
        <dbReference type="ARBA" id="ARBA00022801"/>
    </source>
</evidence>
<dbReference type="GO" id="GO:0016787">
    <property type="term" value="F:hydrolase activity"/>
    <property type="evidence" value="ECO:0007669"/>
    <property type="project" value="UniProtKB-KW"/>
</dbReference>
<dbReference type="InterPro" id="IPR005754">
    <property type="entry name" value="Sortase"/>
</dbReference>
<dbReference type="Gene3D" id="2.40.260.10">
    <property type="entry name" value="Sortase"/>
    <property type="match status" value="1"/>
</dbReference>
<proteinExistence type="predicted"/>
<dbReference type="CDD" id="cd05830">
    <property type="entry name" value="Sortase_E"/>
    <property type="match status" value="1"/>
</dbReference>
<accession>A0A3P1T3G6</accession>
<organism evidence="2 3">
    <name type="scientific">Arachnia propionica</name>
    <dbReference type="NCBI Taxonomy" id="1750"/>
    <lineage>
        <taxon>Bacteria</taxon>
        <taxon>Bacillati</taxon>
        <taxon>Actinomycetota</taxon>
        <taxon>Actinomycetes</taxon>
        <taxon>Propionibacteriales</taxon>
        <taxon>Propionibacteriaceae</taxon>
        <taxon>Arachnia</taxon>
    </lineage>
</organism>
<dbReference type="InterPro" id="IPR023365">
    <property type="entry name" value="Sortase_dom-sf"/>
</dbReference>
<protein>
    <submittedName>
        <fullName evidence="2">Class E sortase</fullName>
    </submittedName>
</protein>
<gene>
    <name evidence="2" type="ORF">EII34_11520</name>
</gene>
<dbReference type="SUPFAM" id="SSF63817">
    <property type="entry name" value="Sortase"/>
    <property type="match status" value="1"/>
</dbReference>
<comment type="caution">
    <text evidence="2">The sequence shown here is derived from an EMBL/GenBank/DDBJ whole genome shotgun (WGS) entry which is preliminary data.</text>
</comment>
<name>A0A3P1T3G6_9ACTN</name>
<keyword evidence="1" id="KW-0378">Hydrolase</keyword>